<keyword evidence="7" id="KW-0027">Amidation</keyword>
<gene>
    <name evidence="13" type="primary">TAC1</name>
</gene>
<evidence type="ECO:0000256" key="3">
    <source>
        <dbReference type="ARBA" id="ARBA00007518"/>
    </source>
</evidence>
<dbReference type="PRINTS" id="PR01829">
    <property type="entry name" value="PROTACHYKNIN"/>
</dbReference>
<dbReference type="KEGG" id="muo:115460103"/>
<comment type="subcellular location">
    <subcellularLocation>
        <location evidence="2 9">Secreted</location>
    </subcellularLocation>
</comment>
<feature type="domain" description="Tachykinin" evidence="11">
    <location>
        <begin position="154"/>
        <end position="164"/>
    </location>
</feature>
<evidence type="ECO:0000256" key="5">
    <source>
        <dbReference type="ARBA" id="ARBA00022685"/>
    </source>
</evidence>
<dbReference type="GO" id="GO:0005576">
    <property type="term" value="C:extracellular region"/>
    <property type="evidence" value="ECO:0007669"/>
    <property type="project" value="UniProtKB-SubCell"/>
</dbReference>
<keyword evidence="4 9" id="KW-0964">Secreted</keyword>
<evidence type="ECO:0000256" key="6">
    <source>
        <dbReference type="ARBA" id="ARBA00022729"/>
    </source>
</evidence>
<dbReference type="InterPro" id="IPR008215">
    <property type="entry name" value="Tachykinin_dom"/>
</dbReference>
<dbReference type="GO" id="GO:0007218">
    <property type="term" value="P:neuropeptide signaling pathway"/>
    <property type="evidence" value="ECO:0007669"/>
    <property type="project" value="UniProtKB-KW"/>
</dbReference>
<evidence type="ECO:0000313" key="12">
    <source>
        <dbReference type="Proteomes" id="UP000515156"/>
    </source>
</evidence>
<dbReference type="GO" id="GO:0007217">
    <property type="term" value="P:tachykinin receptor signaling pathway"/>
    <property type="evidence" value="ECO:0007669"/>
    <property type="project" value="InterPro"/>
</dbReference>
<dbReference type="RefSeq" id="XP_030045810.1">
    <property type="nucleotide sequence ID" value="XM_030189950.1"/>
</dbReference>
<evidence type="ECO:0000256" key="1">
    <source>
        <dbReference type="ARBA" id="ARBA00003207"/>
    </source>
</evidence>
<dbReference type="Proteomes" id="UP000515156">
    <property type="component" value="Chromosome 1"/>
</dbReference>
<evidence type="ECO:0000256" key="9">
    <source>
        <dbReference type="RuleBase" id="RU003786"/>
    </source>
</evidence>
<evidence type="ECO:0000256" key="4">
    <source>
        <dbReference type="ARBA" id="ARBA00022525"/>
    </source>
</evidence>
<keyword evidence="6" id="KW-0732">Signal</keyword>
<comment type="similarity">
    <text evidence="3 9">Belongs to the tachykinin family.</text>
</comment>
<dbReference type="GeneID" id="115460103"/>
<dbReference type="PANTHER" id="PTHR11250:SF0">
    <property type="entry name" value="TACHYKININ PRECURSOR 1"/>
    <property type="match status" value="1"/>
</dbReference>
<dbReference type="InParanoid" id="A0A6P7X5G7"/>
<accession>A0A6P7X5G7</accession>
<dbReference type="OrthoDB" id="9936276at2759"/>
<keyword evidence="10" id="KW-1133">Transmembrane helix</keyword>
<comment type="function">
    <text evidence="1 9">Tachykinins are active peptides which excite neurons, evoke behavioral responses, are potent vasodilators and secretagogues, and contract (directly or indirectly) many smooth muscles.</text>
</comment>
<evidence type="ECO:0000256" key="7">
    <source>
        <dbReference type="ARBA" id="ARBA00022815"/>
    </source>
</evidence>
<reference evidence="13" key="1">
    <citation type="submission" date="2025-08" db="UniProtKB">
        <authorList>
            <consortium name="RefSeq"/>
        </authorList>
    </citation>
    <scope>IDENTIFICATION</scope>
</reference>
<feature type="transmembrane region" description="Helical" evidence="10">
    <location>
        <begin position="63"/>
        <end position="79"/>
    </location>
</feature>
<dbReference type="CTD" id="6863"/>
<keyword evidence="5" id="KW-0165">Cleavage on pair of basic residues</keyword>
<dbReference type="Pfam" id="PF02202">
    <property type="entry name" value="Tachykinin"/>
    <property type="match status" value="1"/>
</dbReference>
<evidence type="ECO:0000256" key="2">
    <source>
        <dbReference type="ARBA" id="ARBA00004613"/>
    </source>
</evidence>
<keyword evidence="8 9" id="KW-0527">Neuropeptide</keyword>
<proteinExistence type="inferred from homology"/>
<evidence type="ECO:0000259" key="11">
    <source>
        <dbReference type="SMART" id="SM00203"/>
    </source>
</evidence>
<dbReference type="PANTHER" id="PTHR11250">
    <property type="entry name" value="TACHYKININ"/>
    <property type="match status" value="1"/>
</dbReference>
<protein>
    <submittedName>
        <fullName evidence="13">Protachykinin-1 isoform X1</fullName>
    </submittedName>
</protein>
<dbReference type="AlphaFoldDB" id="A0A6P7X5G7"/>
<organism evidence="12 13">
    <name type="scientific">Microcaecilia unicolor</name>
    <dbReference type="NCBI Taxonomy" id="1415580"/>
    <lineage>
        <taxon>Eukaryota</taxon>
        <taxon>Metazoa</taxon>
        <taxon>Chordata</taxon>
        <taxon>Craniata</taxon>
        <taxon>Vertebrata</taxon>
        <taxon>Euteleostomi</taxon>
        <taxon>Amphibia</taxon>
        <taxon>Gymnophiona</taxon>
        <taxon>Siphonopidae</taxon>
        <taxon>Microcaecilia</taxon>
    </lineage>
</organism>
<evidence type="ECO:0000256" key="10">
    <source>
        <dbReference type="SAM" id="Phobius"/>
    </source>
</evidence>
<dbReference type="PROSITE" id="PS00267">
    <property type="entry name" value="TACHYKININ"/>
    <property type="match status" value="1"/>
</dbReference>
<name>A0A6P7X5G7_9AMPH</name>
<feature type="domain" description="Tachykinin" evidence="11">
    <location>
        <begin position="130"/>
        <end position="140"/>
    </location>
</feature>
<keyword evidence="10" id="KW-0812">Transmembrane</keyword>
<keyword evidence="10" id="KW-0472">Membrane</keyword>
<dbReference type="InterPro" id="IPR008216">
    <property type="entry name" value="Tachykinin_fam"/>
</dbReference>
<sequence>MGLESLGRTAPEAAPSDTWATAEAFSFGLSSLHLSSAPPCEDHHRSLLLQGFQKRKRRSTMKMLIALAVFVLVAAQVFAEEIGYSQESDWPYSDQIQDSSPYRTLLQLKKIKDELQGPLFENFLQRIARKPRPDQFFGLMGKRNTGLGQISRRRHKTDSFFGLMGKRSLYSGSSERNTVQNYERRRK</sequence>
<evidence type="ECO:0000313" key="13">
    <source>
        <dbReference type="RefSeq" id="XP_030045810.1"/>
    </source>
</evidence>
<evidence type="ECO:0000256" key="8">
    <source>
        <dbReference type="ARBA" id="ARBA00023320"/>
    </source>
</evidence>
<dbReference type="InterPro" id="IPR013055">
    <property type="entry name" value="Tachy_Neuro_lke_CS"/>
</dbReference>
<keyword evidence="12" id="KW-1185">Reference proteome</keyword>
<dbReference type="FunCoup" id="A0A6P7X5G7">
    <property type="interactions" value="545"/>
</dbReference>
<dbReference type="SMART" id="SM00203">
    <property type="entry name" value="TK"/>
    <property type="match status" value="2"/>
</dbReference>